<dbReference type="InterPro" id="IPR024704">
    <property type="entry name" value="SMC"/>
</dbReference>
<dbReference type="PIRSF" id="PIRSF005719">
    <property type="entry name" value="SMC"/>
    <property type="match status" value="1"/>
</dbReference>
<evidence type="ECO:0000256" key="8">
    <source>
        <dbReference type="ARBA" id="ARBA00023242"/>
    </source>
</evidence>
<dbReference type="GO" id="GO:0016887">
    <property type="term" value="F:ATP hydrolysis activity"/>
    <property type="evidence" value="ECO:0007669"/>
    <property type="project" value="InterPro"/>
</dbReference>
<dbReference type="Gene3D" id="3.40.50.300">
    <property type="entry name" value="P-loop containing nucleotide triphosphate hydrolases"/>
    <property type="match status" value="2"/>
</dbReference>
<feature type="coiled-coil region" evidence="11">
    <location>
        <begin position="969"/>
        <end position="1024"/>
    </location>
</feature>
<feature type="domain" description="SMC hinge" evidence="13">
    <location>
        <begin position="626"/>
        <end position="742"/>
    </location>
</feature>
<keyword evidence="5" id="KW-0547">Nucleotide-binding</keyword>
<feature type="compositionally biased region" description="Basic residues" evidence="12">
    <location>
        <begin position="1344"/>
        <end position="1356"/>
    </location>
</feature>
<evidence type="ECO:0000256" key="6">
    <source>
        <dbReference type="ARBA" id="ARBA00022840"/>
    </source>
</evidence>
<evidence type="ECO:0000256" key="5">
    <source>
        <dbReference type="ARBA" id="ARBA00022741"/>
    </source>
</evidence>
<dbReference type="Pfam" id="PF02463">
    <property type="entry name" value="SMC_N"/>
    <property type="match status" value="1"/>
</dbReference>
<feature type="region of interest" description="Disordered" evidence="12">
    <location>
        <begin position="1336"/>
        <end position="1356"/>
    </location>
</feature>
<dbReference type="FunFam" id="3.30.70.1620:FF:000001">
    <property type="entry name" value="Structural maintenance of chromosomes 1B"/>
    <property type="match status" value="1"/>
</dbReference>
<gene>
    <name evidence="14" type="ORF">PODLI_1B015697</name>
</gene>
<dbReference type="GO" id="GO:0003677">
    <property type="term" value="F:DNA binding"/>
    <property type="evidence" value="ECO:0007669"/>
    <property type="project" value="TreeGrafter"/>
</dbReference>
<evidence type="ECO:0000256" key="12">
    <source>
        <dbReference type="SAM" id="MobiDB-lite"/>
    </source>
</evidence>
<dbReference type="EMBL" id="OX395130">
    <property type="protein sequence ID" value="CAI5773898.1"/>
    <property type="molecule type" value="Genomic_DNA"/>
</dbReference>
<keyword evidence="6" id="KW-0067">ATP-binding</keyword>
<keyword evidence="4" id="KW-0158">Chromosome</keyword>
<comment type="similarity">
    <text evidence="3">Belongs to the SMC family. SMC1 subfamily.</text>
</comment>
<evidence type="ECO:0000256" key="11">
    <source>
        <dbReference type="SAM" id="Coils"/>
    </source>
</evidence>
<dbReference type="InterPro" id="IPR028468">
    <property type="entry name" value="Smc1_ABC"/>
</dbReference>
<evidence type="ECO:0000256" key="1">
    <source>
        <dbReference type="ARBA" id="ARBA00004123"/>
    </source>
</evidence>
<dbReference type="InterPro" id="IPR003395">
    <property type="entry name" value="RecF/RecN/SMC_N"/>
</dbReference>
<dbReference type="PANTHER" id="PTHR18937">
    <property type="entry name" value="STRUCTURAL MAINTENANCE OF CHROMOSOMES SMC FAMILY MEMBER"/>
    <property type="match status" value="1"/>
</dbReference>
<proteinExistence type="inferred from homology"/>
<keyword evidence="7 11" id="KW-0175">Coiled coil</keyword>
<keyword evidence="9" id="KW-0131">Cell cycle</keyword>
<accession>A0AA35KBL6</accession>
<name>A0AA35KBL6_9SAUR</name>
<dbReference type="FunFam" id="3.40.50.300:FF:000562">
    <property type="entry name" value="Structural maintenance of chromosomes protein"/>
    <property type="match status" value="1"/>
</dbReference>
<dbReference type="SMART" id="SM00968">
    <property type="entry name" value="SMC_hinge"/>
    <property type="match status" value="1"/>
</dbReference>
<dbReference type="PANTHER" id="PTHR18937:SF147">
    <property type="entry name" value="STRUCTURAL MAINTENANCE OF CHROMOSOMES PROTEIN 1B"/>
    <property type="match status" value="1"/>
</dbReference>
<dbReference type="CDD" id="cd03275">
    <property type="entry name" value="ABC_SMC1_euk"/>
    <property type="match status" value="1"/>
</dbReference>
<dbReference type="InterPro" id="IPR010935">
    <property type="entry name" value="SMC_hinge"/>
</dbReference>
<dbReference type="FunFam" id="1.20.1060.20:FF:000001">
    <property type="entry name" value="Structural maintenance of chromosomes 1A"/>
    <property type="match status" value="1"/>
</dbReference>
<evidence type="ECO:0000256" key="9">
    <source>
        <dbReference type="ARBA" id="ARBA00023306"/>
    </source>
</evidence>
<evidence type="ECO:0000256" key="3">
    <source>
        <dbReference type="ARBA" id="ARBA00005597"/>
    </source>
</evidence>
<reference evidence="14" key="1">
    <citation type="submission" date="2022-12" db="EMBL/GenBank/DDBJ databases">
        <authorList>
            <person name="Alioto T."/>
            <person name="Alioto T."/>
            <person name="Gomez Garrido J."/>
        </authorList>
    </citation>
    <scope>NUCLEOTIDE SEQUENCE</scope>
</reference>
<evidence type="ECO:0000313" key="14">
    <source>
        <dbReference type="EMBL" id="CAI5773898.1"/>
    </source>
</evidence>
<dbReference type="GO" id="GO:0007062">
    <property type="term" value="P:sister chromatid cohesion"/>
    <property type="evidence" value="ECO:0007669"/>
    <property type="project" value="InterPro"/>
</dbReference>
<evidence type="ECO:0000256" key="10">
    <source>
        <dbReference type="PIRNR" id="PIRNR005719"/>
    </source>
</evidence>
<dbReference type="FunFam" id="3.40.50.300:FF:000564">
    <property type="entry name" value="Structural maintenance of chromosomes 1A"/>
    <property type="match status" value="1"/>
</dbReference>
<dbReference type="SUPFAM" id="SSF52540">
    <property type="entry name" value="P-loop containing nucleoside triphosphate hydrolases"/>
    <property type="match status" value="2"/>
</dbReference>
<dbReference type="Gene3D" id="1.20.1060.20">
    <property type="match status" value="1"/>
</dbReference>
<protein>
    <recommendedName>
        <fullName evidence="10">Structural maintenance of chromosomes protein</fullName>
    </recommendedName>
</protein>
<feature type="coiled-coil region" evidence="11">
    <location>
        <begin position="784"/>
        <end position="824"/>
    </location>
</feature>
<dbReference type="Pfam" id="PF06470">
    <property type="entry name" value="SMC_hinge"/>
    <property type="match status" value="1"/>
</dbReference>
<evidence type="ECO:0000259" key="13">
    <source>
        <dbReference type="SMART" id="SM00968"/>
    </source>
</evidence>
<dbReference type="Gene3D" id="3.30.70.1620">
    <property type="match status" value="1"/>
</dbReference>
<evidence type="ECO:0000256" key="4">
    <source>
        <dbReference type="ARBA" id="ARBA00022454"/>
    </source>
</evidence>
<feature type="coiled-coil region" evidence="11">
    <location>
        <begin position="383"/>
        <end position="603"/>
    </location>
</feature>
<dbReference type="GO" id="GO:0030893">
    <property type="term" value="C:meiotic cohesin complex"/>
    <property type="evidence" value="ECO:0007669"/>
    <property type="project" value="TreeGrafter"/>
</dbReference>
<feature type="coiled-coil region" evidence="11">
    <location>
        <begin position="274"/>
        <end position="322"/>
    </location>
</feature>
<dbReference type="InterPro" id="IPR036277">
    <property type="entry name" value="SMC_hinge_sf"/>
</dbReference>
<dbReference type="Proteomes" id="UP001178461">
    <property type="component" value="Chromosome 5"/>
</dbReference>
<organism evidence="14 15">
    <name type="scientific">Podarcis lilfordi</name>
    <name type="common">Lilford's wall lizard</name>
    <dbReference type="NCBI Taxonomy" id="74358"/>
    <lineage>
        <taxon>Eukaryota</taxon>
        <taxon>Metazoa</taxon>
        <taxon>Chordata</taxon>
        <taxon>Craniata</taxon>
        <taxon>Vertebrata</taxon>
        <taxon>Euteleostomi</taxon>
        <taxon>Lepidosauria</taxon>
        <taxon>Squamata</taxon>
        <taxon>Bifurcata</taxon>
        <taxon>Unidentata</taxon>
        <taxon>Episquamata</taxon>
        <taxon>Laterata</taxon>
        <taxon>Lacertibaenia</taxon>
        <taxon>Lacertidae</taxon>
        <taxon>Podarcis</taxon>
    </lineage>
</organism>
<dbReference type="GO" id="GO:0005654">
    <property type="term" value="C:nucleoplasm"/>
    <property type="evidence" value="ECO:0007669"/>
    <property type="project" value="UniProtKB-ARBA"/>
</dbReference>
<evidence type="ECO:0000313" key="15">
    <source>
        <dbReference type="Proteomes" id="UP001178461"/>
    </source>
</evidence>
<keyword evidence="8 10" id="KW-0539">Nucleus</keyword>
<keyword evidence="15" id="KW-1185">Reference proteome</keyword>
<evidence type="ECO:0000256" key="2">
    <source>
        <dbReference type="ARBA" id="ARBA00004286"/>
    </source>
</evidence>
<comment type="subcellular location">
    <subcellularLocation>
        <location evidence="2">Chromosome</location>
    </subcellularLocation>
    <subcellularLocation>
        <location evidence="1 10">Nucleus</location>
    </subcellularLocation>
</comment>
<evidence type="ECO:0000256" key="7">
    <source>
        <dbReference type="ARBA" id="ARBA00023054"/>
    </source>
</evidence>
<dbReference type="SUPFAM" id="SSF75553">
    <property type="entry name" value="Smc hinge domain"/>
    <property type="match status" value="1"/>
</dbReference>
<sequence length="1356" mass="156376">MSESSALPSFLRDFLRLCRVSYTCVSEASGALLLLPTGGGARLLPHGEPSKKELLNSGRGFRSDFGEARRTAPPLSWDSREILFPYEKRAGVRRDALGRDDREGPVRRHPGEKMGYLQLLMVENFKSWQGKQCIGPFKKFTCVIGPNGSGKSNVMDALSFVMGEKTSNLRVRHIQELIHGAHIGKPVSSTGSVKMVYMEENGEEKTFSRIIRGSGSEFLVNDKIVSRSVYTKELEEIGIIARARNCLVFQGEVETIAMKKPKERTLLFEQISHSGELAAEYAEKKKNMQQSEEEAQFSYNKKKNVAAERKRAKLEKEEAEHYQMMFDKLRECREKLQMFKLYHNEQKINFLNSKLAAKYKDIDSNKTAVSHAEDAVGAKKKALGALNRKQQQIEKEIKSLEILLNQKRPQYIKAKERTSYQIKKVDTAKKDLKDHMKEQAKMEENKKELETELMDIDKAWKAYEKKVEEEALHQGREVLLEESQIRKYKELKELVRKKVAVLTQQLKKLHLEQKADEDKMAFEQRKQREVEASMKQVMEQIEDHEKRIEKLTEYSSTCVESLAEKKQEEVTLTNEIERSKTRMTELNEELNKIVSDLHNAKIDVHEGKRQKTRAENLESLKRLYPAHVFGRLLDLCHPIHKKYQLAVTKVFGMYMVAIVVASEKVARECIRFLKEQRAEAETFLPLDYLKVEPINEQLREMKGTKMMIDVIQTSFPALKKVIQFVCGNGLVCETVQEARQIAFEGPYRLKTVALDGTLFLKSGVISGGSSDLKKKARYWDEKEVNELKEQREKLMNELKDLMKIKRKEADLKQLQAQCQGIQTRHKYSQNELEVIKKKHIANFYKEKSMLESVLLNSQSEHVMLNEGVLQRAVKMDELQKKINEVEDNVFSDFCAEIGVDNIRVYEKEHLQEQEEIDKKRFQFENQKTRLSAQLEYICSLVDKAVKKNNMLKENICKDEAYIISLKKDEENFLQMVEEVTMELQQLKERWNVNKADVAEAQNQVEESRKALLTLIRELAKLQKEGIAIETSLEQKKLERHNTFLDCKLQDLKIGLLLGSLDDISEIELGSDTETTEMTADIYEREEAIHVDYSNLAKELMDLRSDKDIETHLTKLQQEIASRENVLSKTAAPNMRALERLHVVTGRFQESVDVFETCRTEARLCRQEFEKVKKKRYELFSQCFEHVSVAIDQIYKKLCRNSSAQAFLSPENPEEPYLEGIGYNCVAPGKRFMPMDNLSGGEKSVAALALVFAIHSFRPAPFFVLDEVDAALDNTNIGKISSFIKEQAQEKFQIIVISLKEEFYSEADALVGVWPEQEDTIHSQVLSLDLTLYRESDDENERQPKGRKSSALRYAIK</sequence>
<dbReference type="InterPro" id="IPR027417">
    <property type="entry name" value="P-loop_NTPase"/>
</dbReference>
<dbReference type="GO" id="GO:0005524">
    <property type="term" value="F:ATP binding"/>
    <property type="evidence" value="ECO:0007669"/>
    <property type="project" value="UniProtKB-KW"/>
</dbReference>